<proteinExistence type="predicted"/>
<dbReference type="Proteomes" id="UP001174934">
    <property type="component" value="Unassembled WGS sequence"/>
</dbReference>
<keyword evidence="2" id="KW-1185">Reference proteome</keyword>
<accession>A0AA39X6T8</accession>
<comment type="caution">
    <text evidence="1">The sequence shown here is derived from an EMBL/GenBank/DDBJ whole genome shotgun (WGS) entry which is preliminary data.</text>
</comment>
<evidence type="ECO:0000313" key="2">
    <source>
        <dbReference type="Proteomes" id="UP001174934"/>
    </source>
</evidence>
<reference evidence="1" key="1">
    <citation type="submission" date="2023-06" db="EMBL/GenBank/DDBJ databases">
        <title>Genome-scale phylogeny and comparative genomics of the fungal order Sordariales.</title>
        <authorList>
            <consortium name="Lawrence Berkeley National Laboratory"/>
            <person name="Hensen N."/>
            <person name="Bonometti L."/>
            <person name="Westerberg I."/>
            <person name="Brannstrom I.O."/>
            <person name="Guillou S."/>
            <person name="Cros-Aarteil S."/>
            <person name="Calhoun S."/>
            <person name="Haridas S."/>
            <person name="Kuo A."/>
            <person name="Mondo S."/>
            <person name="Pangilinan J."/>
            <person name="Riley R."/>
            <person name="LaButti K."/>
            <person name="Andreopoulos B."/>
            <person name="Lipzen A."/>
            <person name="Chen C."/>
            <person name="Yanf M."/>
            <person name="Daum C."/>
            <person name="Ng V."/>
            <person name="Clum A."/>
            <person name="Steindorff A."/>
            <person name="Ohm R."/>
            <person name="Martin F."/>
            <person name="Silar P."/>
            <person name="Natvig D."/>
            <person name="Lalanne C."/>
            <person name="Gautier V."/>
            <person name="Ament-velasquez S.L."/>
            <person name="Kruys A."/>
            <person name="Hutchinson M.I."/>
            <person name="Powell A.J."/>
            <person name="Barry K."/>
            <person name="Miller A.N."/>
            <person name="Grigoriev I.V."/>
            <person name="Debuchy R."/>
            <person name="Gladieux P."/>
            <person name="Thoren M.H."/>
            <person name="Johannesson H."/>
        </authorList>
    </citation>
    <scope>NUCLEOTIDE SEQUENCE</scope>
    <source>
        <strain evidence="1">SMH3391-2</strain>
    </source>
</reference>
<dbReference type="AlphaFoldDB" id="A0AA39X6T8"/>
<name>A0AA39X6T8_9PEZI</name>
<dbReference type="EMBL" id="JAULSR010000002">
    <property type="protein sequence ID" value="KAK0628196.1"/>
    <property type="molecule type" value="Genomic_DNA"/>
</dbReference>
<protein>
    <submittedName>
        <fullName evidence="1">Uncharacterized protein</fullName>
    </submittedName>
</protein>
<sequence>MCLPCYFYTEIMSMRLRPRPGKCTCRGRIKPTAFKAAADALDTYTRESRLRDFLDAAQNDRRRQEEHTADPEYAVLMYQCAARQKLREILGDESGFNLRMSAAAVAAADSDKDKYKM</sequence>
<evidence type="ECO:0000313" key="1">
    <source>
        <dbReference type="EMBL" id="KAK0628196.1"/>
    </source>
</evidence>
<gene>
    <name evidence="1" type="ORF">B0T17DRAFT_522093</name>
</gene>
<organism evidence="1 2">
    <name type="scientific">Bombardia bombarda</name>
    <dbReference type="NCBI Taxonomy" id="252184"/>
    <lineage>
        <taxon>Eukaryota</taxon>
        <taxon>Fungi</taxon>
        <taxon>Dikarya</taxon>
        <taxon>Ascomycota</taxon>
        <taxon>Pezizomycotina</taxon>
        <taxon>Sordariomycetes</taxon>
        <taxon>Sordariomycetidae</taxon>
        <taxon>Sordariales</taxon>
        <taxon>Lasiosphaeriaceae</taxon>
        <taxon>Bombardia</taxon>
    </lineage>
</organism>